<dbReference type="EMBL" id="JAZGLY010000011">
    <property type="protein sequence ID" value="MEE6188322.1"/>
    <property type="molecule type" value="Genomic_DNA"/>
</dbReference>
<gene>
    <name evidence="3" type="ORF">V2H41_13660</name>
</gene>
<keyword evidence="4" id="KW-1185">Reference proteome</keyword>
<dbReference type="InterPro" id="IPR023393">
    <property type="entry name" value="START-like_dom_sf"/>
</dbReference>
<dbReference type="Proteomes" id="UP001357452">
    <property type="component" value="Unassembled WGS sequence"/>
</dbReference>
<dbReference type="Pfam" id="PF08327">
    <property type="entry name" value="AHSA1"/>
    <property type="match status" value="1"/>
</dbReference>
<evidence type="ECO:0000259" key="2">
    <source>
        <dbReference type="Pfam" id="PF08327"/>
    </source>
</evidence>
<protein>
    <submittedName>
        <fullName evidence="3">SRPBCC family protein</fullName>
    </submittedName>
</protein>
<sequence>MPRVSVVYKVQLCNDRPFFKKSSGAATTLINGRSRKAKRVGSKRLVMSNNSISLHRVIKASPEKVYRAFTEPLAIAAWYPPYGFLCNVHEMDVREKGGFKMSFHNFTTGSSHQFSGTYELVKPNEALTVTEKFDQPDLPDIMTTKIELKKVSVGTELKIEQHGFPAFIPAEMCYLGWQESLEKLIKLVEPEIPDE</sequence>
<dbReference type="CDD" id="cd08895">
    <property type="entry name" value="SRPBCC_CalC_Aha1-like_2"/>
    <property type="match status" value="1"/>
</dbReference>
<evidence type="ECO:0000313" key="4">
    <source>
        <dbReference type="Proteomes" id="UP001357452"/>
    </source>
</evidence>
<reference evidence="3 4" key="1">
    <citation type="submission" date="2024-01" db="EMBL/GenBank/DDBJ databases">
        <title>Niabella digestum sp. nov., isolated from waste digestion system.</title>
        <authorList>
            <person name="Zhang L."/>
        </authorList>
    </citation>
    <scope>NUCLEOTIDE SEQUENCE [LARGE SCALE GENOMIC DNA]</scope>
    <source>
        <strain evidence="3 4">A18</strain>
    </source>
</reference>
<evidence type="ECO:0000313" key="3">
    <source>
        <dbReference type="EMBL" id="MEE6188322.1"/>
    </source>
</evidence>
<proteinExistence type="inferred from homology"/>
<organism evidence="3 4">
    <name type="scientific">Niabella digestorum</name>
    <dbReference type="NCBI Taxonomy" id="3117701"/>
    <lineage>
        <taxon>Bacteria</taxon>
        <taxon>Pseudomonadati</taxon>
        <taxon>Bacteroidota</taxon>
        <taxon>Chitinophagia</taxon>
        <taxon>Chitinophagales</taxon>
        <taxon>Chitinophagaceae</taxon>
        <taxon>Niabella</taxon>
    </lineage>
</organism>
<evidence type="ECO:0000256" key="1">
    <source>
        <dbReference type="ARBA" id="ARBA00006817"/>
    </source>
</evidence>
<comment type="similarity">
    <text evidence="1">Belongs to the AHA1 family.</text>
</comment>
<dbReference type="InterPro" id="IPR013538">
    <property type="entry name" value="ASHA1/2-like_C"/>
</dbReference>
<dbReference type="SUPFAM" id="SSF55961">
    <property type="entry name" value="Bet v1-like"/>
    <property type="match status" value="1"/>
</dbReference>
<accession>A0ABU7RK40</accession>
<comment type="caution">
    <text evidence="3">The sequence shown here is derived from an EMBL/GenBank/DDBJ whole genome shotgun (WGS) entry which is preliminary data.</text>
</comment>
<dbReference type="RefSeq" id="WP_330975727.1">
    <property type="nucleotide sequence ID" value="NZ_JAZGLY010000011.1"/>
</dbReference>
<name>A0ABU7RK40_9BACT</name>
<dbReference type="Gene3D" id="3.30.530.20">
    <property type="match status" value="1"/>
</dbReference>
<feature type="domain" description="Activator of Hsp90 ATPase homologue 1/2-like C-terminal" evidence="2">
    <location>
        <begin position="59"/>
        <end position="189"/>
    </location>
</feature>